<dbReference type="InterPro" id="IPR036278">
    <property type="entry name" value="Sialidase_sf"/>
</dbReference>
<gene>
    <name evidence="2" type="ORF">O7A60_29990</name>
</gene>
<evidence type="ECO:0000313" key="2">
    <source>
        <dbReference type="EMBL" id="MEI9412945.1"/>
    </source>
</evidence>
<feature type="domain" description="Sialidase" evidence="1">
    <location>
        <begin position="156"/>
        <end position="348"/>
    </location>
</feature>
<dbReference type="SUPFAM" id="SSF50939">
    <property type="entry name" value="Sialidases"/>
    <property type="match status" value="1"/>
</dbReference>
<dbReference type="EMBL" id="JAPYKS010000043">
    <property type="protein sequence ID" value="MEI9412945.1"/>
    <property type="molecule type" value="Genomic_DNA"/>
</dbReference>
<comment type="caution">
    <text evidence="2">The sequence shown here is derived from an EMBL/GenBank/DDBJ whole genome shotgun (WGS) entry which is preliminary data.</text>
</comment>
<dbReference type="PANTHER" id="PTHR43752">
    <property type="entry name" value="BNR/ASP-BOX REPEAT FAMILY PROTEIN"/>
    <property type="match status" value="1"/>
</dbReference>
<proteinExistence type="predicted"/>
<sequence>MDHQTVHCDPHAYSAHPHLAVAANDNWLLVFTQSRRRAGVLHPPQDPLYCNMLTRSADEGRSWSPPSVVPDFGWQGVECAGLTPLRSGAVLLNQWRFDWHTLAYAQAYLAPGAYTGPGQLMGADAMAAELQDWTPRTSTLSESYPWARGGGQTWVHRSVDGANTFTGSARIDTAPFSGGYGMRGGIEVGGEIMLPLCDVPNYAAVFTVRSGDGGQSWSKPRLVAAGEGHAFEEPAPILLRDGRIVMLLRDNVSRILHIVGSADGGVSWSAPSPTGIKDYPADMVELDDGRIACVAGRRRAPFGIALYLSQDKGNSWNSTDPYLVRAGLPNRDLGYPSLALRADGSLYVVYYAQDSQGITGIHASVLVPDADGWRQEGLAHGQG</sequence>
<evidence type="ECO:0000259" key="1">
    <source>
        <dbReference type="Pfam" id="PF13088"/>
    </source>
</evidence>
<dbReference type="InterPro" id="IPR011040">
    <property type="entry name" value="Sialidase"/>
</dbReference>
<evidence type="ECO:0000313" key="3">
    <source>
        <dbReference type="Proteomes" id="UP001387293"/>
    </source>
</evidence>
<dbReference type="CDD" id="cd15482">
    <property type="entry name" value="Sialidase_non-viral"/>
    <property type="match status" value="1"/>
</dbReference>
<dbReference type="RefSeq" id="WP_337109290.1">
    <property type="nucleotide sequence ID" value="NZ_JAPYKS010000043.1"/>
</dbReference>
<dbReference type="Pfam" id="PF13088">
    <property type="entry name" value="BNR_2"/>
    <property type="match status" value="1"/>
</dbReference>
<dbReference type="Gene3D" id="2.120.10.10">
    <property type="match status" value="1"/>
</dbReference>
<dbReference type="PANTHER" id="PTHR43752:SF2">
    <property type="entry name" value="BNR_ASP-BOX REPEAT FAMILY PROTEIN"/>
    <property type="match status" value="1"/>
</dbReference>
<keyword evidence="3" id="KW-1185">Reference proteome</keyword>
<protein>
    <submittedName>
        <fullName evidence="2">Sialidase family protein</fullName>
    </submittedName>
</protein>
<reference evidence="2 3" key="1">
    <citation type="submission" date="2022-12" db="EMBL/GenBank/DDBJ databases">
        <authorList>
            <person name="Muema E."/>
        </authorList>
    </citation>
    <scope>NUCLEOTIDE SEQUENCE [LARGE SCALE GENOMIC DNA]</scope>
    <source>
        <strain evidence="3">1326</strain>
    </source>
</reference>
<accession>A0ABU8L6H7</accession>
<name>A0ABU8L6H7_9HYPH</name>
<organism evidence="2 3">
    <name type="scientific">Mesorhizobium salmacidum</name>
    <dbReference type="NCBI Taxonomy" id="3015171"/>
    <lineage>
        <taxon>Bacteria</taxon>
        <taxon>Pseudomonadati</taxon>
        <taxon>Pseudomonadota</taxon>
        <taxon>Alphaproteobacteria</taxon>
        <taxon>Hyphomicrobiales</taxon>
        <taxon>Phyllobacteriaceae</taxon>
        <taxon>Mesorhizobium</taxon>
    </lineage>
</organism>
<dbReference type="Proteomes" id="UP001387293">
    <property type="component" value="Unassembled WGS sequence"/>
</dbReference>